<evidence type="ECO:0000313" key="15">
    <source>
        <dbReference type="EMBL" id="AYO30881.1"/>
    </source>
</evidence>
<evidence type="ECO:0000313" key="16">
    <source>
        <dbReference type="Proteomes" id="UP000280960"/>
    </source>
</evidence>
<dbReference type="GO" id="GO:0000162">
    <property type="term" value="P:L-tryptophan biosynthetic process"/>
    <property type="evidence" value="ECO:0007669"/>
    <property type="project" value="TreeGrafter"/>
</dbReference>
<evidence type="ECO:0000256" key="10">
    <source>
        <dbReference type="ARBA" id="ARBA00023235"/>
    </source>
</evidence>
<keyword evidence="9 12" id="KW-0368">Histidine biosynthesis</keyword>
<dbReference type="InterPro" id="IPR044524">
    <property type="entry name" value="Isoase_HisA-like"/>
</dbReference>
<evidence type="ECO:0000256" key="5">
    <source>
        <dbReference type="ARBA" id="ARBA00012550"/>
    </source>
</evidence>
<dbReference type="CDD" id="cd04732">
    <property type="entry name" value="HisA"/>
    <property type="match status" value="1"/>
</dbReference>
<dbReference type="InterPro" id="IPR006063">
    <property type="entry name" value="HisA_bact_arch"/>
</dbReference>
<dbReference type="RefSeq" id="WP_120767390.1">
    <property type="nucleotide sequence ID" value="NZ_CP033169.1"/>
</dbReference>
<dbReference type="PANTHER" id="PTHR43090">
    <property type="entry name" value="1-(5-PHOSPHORIBOSYL)-5-[(5-PHOSPHORIBOSYLAMINO)METHYLIDENEAMINO] IMIDAZOLE-4-CARBOXAMIDE ISOMERASE"/>
    <property type="match status" value="1"/>
</dbReference>
<dbReference type="GO" id="GO:0000105">
    <property type="term" value="P:L-histidine biosynthetic process"/>
    <property type="evidence" value="ECO:0007669"/>
    <property type="project" value="UniProtKB-UniRule"/>
</dbReference>
<proteinExistence type="inferred from homology"/>
<dbReference type="PANTHER" id="PTHR43090:SF2">
    <property type="entry name" value="1-(5-PHOSPHORIBOSYL)-5-[(5-PHOSPHORIBOSYLAMINO)METHYLIDENEAMINO] IMIDAZOLE-4-CARBOXAMIDE ISOMERASE"/>
    <property type="match status" value="1"/>
</dbReference>
<evidence type="ECO:0000256" key="7">
    <source>
        <dbReference type="ARBA" id="ARBA00022490"/>
    </source>
</evidence>
<dbReference type="SUPFAM" id="SSF51366">
    <property type="entry name" value="Ribulose-phoshate binding barrel"/>
    <property type="match status" value="1"/>
</dbReference>
<dbReference type="InterPro" id="IPR006062">
    <property type="entry name" value="His_biosynth"/>
</dbReference>
<dbReference type="GO" id="GO:0005737">
    <property type="term" value="C:cytoplasm"/>
    <property type="evidence" value="ECO:0007669"/>
    <property type="project" value="UniProtKB-SubCell"/>
</dbReference>
<dbReference type="InterPro" id="IPR013785">
    <property type="entry name" value="Aldolase_TIM"/>
</dbReference>
<evidence type="ECO:0000256" key="8">
    <source>
        <dbReference type="ARBA" id="ARBA00022605"/>
    </source>
</evidence>
<evidence type="ECO:0000256" key="4">
    <source>
        <dbReference type="ARBA" id="ARBA00009667"/>
    </source>
</evidence>
<accession>A0A3G2R650</accession>
<dbReference type="AlphaFoldDB" id="A0A3G2R650"/>
<keyword evidence="10 12" id="KW-0413">Isomerase</keyword>
<keyword evidence="8 12" id="KW-0028">Amino-acid biosynthesis</keyword>
<dbReference type="Pfam" id="PF00977">
    <property type="entry name" value="His_biosynth"/>
    <property type="match status" value="1"/>
</dbReference>
<evidence type="ECO:0000256" key="14">
    <source>
        <dbReference type="RuleBase" id="RU003658"/>
    </source>
</evidence>
<dbReference type="KEGG" id="bacg:D2962_09875"/>
<comment type="subcellular location">
    <subcellularLocation>
        <location evidence="2 12 14">Cytoplasm</location>
    </subcellularLocation>
</comment>
<dbReference type="NCBIfam" id="TIGR00007">
    <property type="entry name" value="1-(5-phosphoribosyl)-5-[(5-phosphoribosylamino)methylideneamino]imidazole-4-carboxamide isomerase"/>
    <property type="match status" value="1"/>
</dbReference>
<dbReference type="Proteomes" id="UP000280960">
    <property type="component" value="Chromosome"/>
</dbReference>
<name>A0A3G2R650_9FIRM</name>
<feature type="active site" description="Proton donor" evidence="12">
    <location>
        <position position="130"/>
    </location>
</feature>
<comment type="similarity">
    <text evidence="4 12 13">Belongs to the HisA/HisF family.</text>
</comment>
<dbReference type="EC" id="5.3.1.16" evidence="5 12"/>
<evidence type="ECO:0000256" key="12">
    <source>
        <dbReference type="HAMAP-Rule" id="MF_01014"/>
    </source>
</evidence>
<keyword evidence="16" id="KW-1185">Reference proteome</keyword>
<evidence type="ECO:0000256" key="1">
    <source>
        <dbReference type="ARBA" id="ARBA00000901"/>
    </source>
</evidence>
<dbReference type="InterPro" id="IPR023016">
    <property type="entry name" value="HisA/PriA"/>
</dbReference>
<reference evidence="15 16" key="1">
    <citation type="submission" date="2018-10" db="EMBL/GenBank/DDBJ databases">
        <authorList>
            <person name="Zhang X."/>
        </authorList>
    </citation>
    <scope>NUCLEOTIDE SEQUENCE [LARGE SCALE GENOMIC DNA]</scope>
    <source>
        <strain evidence="15 16">SK-G1</strain>
    </source>
</reference>
<evidence type="ECO:0000256" key="6">
    <source>
        <dbReference type="ARBA" id="ARBA00018464"/>
    </source>
</evidence>
<dbReference type="FunFam" id="3.20.20.70:FF:000009">
    <property type="entry name" value="1-(5-phosphoribosyl)-5-[(5-phosphoribosylamino)methylideneamino] imidazole-4-carboxamide isomerase"/>
    <property type="match status" value="1"/>
</dbReference>
<keyword evidence="7 12" id="KW-0963">Cytoplasm</keyword>
<comment type="catalytic activity">
    <reaction evidence="1 12 14">
        <text>1-(5-phospho-beta-D-ribosyl)-5-[(5-phospho-beta-D-ribosylamino)methylideneamino]imidazole-4-carboxamide = 5-[(5-phospho-1-deoxy-D-ribulos-1-ylimino)methylamino]-1-(5-phospho-beta-D-ribosyl)imidazole-4-carboxamide</text>
        <dbReference type="Rhea" id="RHEA:15469"/>
        <dbReference type="ChEBI" id="CHEBI:58435"/>
        <dbReference type="ChEBI" id="CHEBI:58525"/>
        <dbReference type="EC" id="5.3.1.16"/>
    </reaction>
</comment>
<evidence type="ECO:0000256" key="9">
    <source>
        <dbReference type="ARBA" id="ARBA00023102"/>
    </source>
</evidence>
<sequence>MIIYPAIDLRSGRCVRLIQGDFSKETVFSEDPVEVAKRWEDQGASWIHVVDLDGAKSGSPQNFEVIKLIRENVKLKIQVGGGIRNLDTIKKYFDTGIDRLILGSAAIEFQDTVKQAVDFFGKEKIAVGVDVKNDMVAVKGWTATSEVTLEQVLKKLRELGIKRVIYTDISKDGMMSGPDTEGIEKILDFGGFSVIASGGISSVEDLEQLSRYESQGLEGAIIGKALYSGALCLGELIQKF</sequence>
<organism evidence="15 16">
    <name type="scientific">Biomaibacter acetigenes</name>
    <dbReference type="NCBI Taxonomy" id="2316383"/>
    <lineage>
        <taxon>Bacteria</taxon>
        <taxon>Bacillati</taxon>
        <taxon>Bacillota</taxon>
        <taxon>Clostridia</taxon>
        <taxon>Thermosediminibacterales</taxon>
        <taxon>Tepidanaerobacteraceae</taxon>
        <taxon>Biomaibacter</taxon>
    </lineage>
</organism>
<evidence type="ECO:0000256" key="3">
    <source>
        <dbReference type="ARBA" id="ARBA00005133"/>
    </source>
</evidence>
<dbReference type="GO" id="GO:0003949">
    <property type="term" value="F:1-(5-phosphoribosyl)-5-[(5-phosphoribosylamino)methylideneamino]imidazole-4-carboxamide isomerase activity"/>
    <property type="evidence" value="ECO:0007669"/>
    <property type="project" value="UniProtKB-UniRule"/>
</dbReference>
<feature type="active site" description="Proton acceptor" evidence="12">
    <location>
        <position position="8"/>
    </location>
</feature>
<dbReference type="HAMAP" id="MF_01014">
    <property type="entry name" value="HisA"/>
    <property type="match status" value="1"/>
</dbReference>
<protein>
    <recommendedName>
        <fullName evidence="6 12">1-(5-phosphoribosyl)-5-[(5-phosphoribosylamino)methylideneamino] imidazole-4-carboxamide isomerase</fullName>
        <ecNumber evidence="5 12">5.3.1.16</ecNumber>
    </recommendedName>
    <alternativeName>
        <fullName evidence="11 12">Phosphoribosylformimino-5-aminoimidazole carboxamide ribotide isomerase</fullName>
    </alternativeName>
</protein>
<dbReference type="InterPro" id="IPR011060">
    <property type="entry name" value="RibuloseP-bd_barrel"/>
</dbReference>
<dbReference type="EMBL" id="CP033169">
    <property type="protein sequence ID" value="AYO30881.1"/>
    <property type="molecule type" value="Genomic_DNA"/>
</dbReference>
<evidence type="ECO:0000256" key="13">
    <source>
        <dbReference type="RuleBase" id="RU003657"/>
    </source>
</evidence>
<dbReference type="UniPathway" id="UPA00031">
    <property type="reaction ID" value="UER00009"/>
</dbReference>
<evidence type="ECO:0000256" key="2">
    <source>
        <dbReference type="ARBA" id="ARBA00004496"/>
    </source>
</evidence>
<gene>
    <name evidence="12 15" type="primary">hisA</name>
    <name evidence="15" type="ORF">D2962_09875</name>
</gene>
<evidence type="ECO:0000256" key="11">
    <source>
        <dbReference type="ARBA" id="ARBA00030547"/>
    </source>
</evidence>
<dbReference type="Gene3D" id="3.20.20.70">
    <property type="entry name" value="Aldolase class I"/>
    <property type="match status" value="1"/>
</dbReference>
<comment type="pathway">
    <text evidence="3 12 14">Amino-acid biosynthesis; L-histidine biosynthesis; L-histidine from 5-phospho-alpha-D-ribose 1-diphosphate: step 4/9.</text>
</comment>